<dbReference type="AlphaFoldDB" id="A0A6N7WGH1"/>
<dbReference type="Pfam" id="PF00528">
    <property type="entry name" value="BPD_transp_1"/>
    <property type="match status" value="1"/>
</dbReference>
<comment type="caution">
    <text evidence="9">The sequence shown here is derived from an EMBL/GenBank/DDBJ whole genome shotgun (WGS) entry which is preliminary data.</text>
</comment>
<dbReference type="Gene3D" id="1.10.3720.10">
    <property type="entry name" value="MetI-like"/>
    <property type="match status" value="1"/>
</dbReference>
<evidence type="ECO:0000256" key="7">
    <source>
        <dbReference type="RuleBase" id="RU363032"/>
    </source>
</evidence>
<dbReference type="PANTHER" id="PTHR43744:SF9">
    <property type="entry name" value="POLYGALACTURONAN_RHAMNOGALACTURONAN TRANSPORT SYSTEM PERMEASE PROTEIN YTCP"/>
    <property type="match status" value="1"/>
</dbReference>
<evidence type="ECO:0000256" key="4">
    <source>
        <dbReference type="ARBA" id="ARBA00022692"/>
    </source>
</evidence>
<keyword evidence="4 7" id="KW-0812">Transmembrane</keyword>
<evidence type="ECO:0000256" key="1">
    <source>
        <dbReference type="ARBA" id="ARBA00004651"/>
    </source>
</evidence>
<sequence>MAGKKKISSFHVTTIMILSILAVVTIFPFYYVFIVSFSSLEAISSHVPYLFPYVFDPEGYKMVFSEPRFLSSFLNSVFVTVAGTVINMLLSVFGAYALSKKRLAGRKVILSMILFTMLFSGGLIPYYLVVSGLHLSNTIWAMIIPSAINTFYLIIMKNYFSSLSPSLEEAAKIDGANDIQILFRVMLPISLPFIATFVLFYSVERWNEWWNALLFINDSSLQPLQIYMRNLLVNYNNQMSQQAMLILGDKRSANFQAVQMASIVVSTVPILCIYPFVQRHFVKGVMVGSVKE</sequence>
<dbReference type="GO" id="GO:0005886">
    <property type="term" value="C:plasma membrane"/>
    <property type="evidence" value="ECO:0007669"/>
    <property type="project" value="UniProtKB-SubCell"/>
</dbReference>
<dbReference type="Proteomes" id="UP000436047">
    <property type="component" value="Unassembled WGS sequence"/>
</dbReference>
<evidence type="ECO:0000256" key="6">
    <source>
        <dbReference type="ARBA" id="ARBA00023136"/>
    </source>
</evidence>
<organism evidence="9 10">
    <name type="scientific">Eisenbergiella porci</name>
    <dbReference type="NCBI Taxonomy" id="2652274"/>
    <lineage>
        <taxon>Bacteria</taxon>
        <taxon>Bacillati</taxon>
        <taxon>Bacillota</taxon>
        <taxon>Clostridia</taxon>
        <taxon>Lachnospirales</taxon>
        <taxon>Lachnospiraceae</taxon>
        <taxon>Eisenbergiella</taxon>
    </lineage>
</organism>
<gene>
    <name evidence="9" type="ORF">FYJ45_09545</name>
</gene>
<keyword evidence="5 7" id="KW-1133">Transmembrane helix</keyword>
<feature type="transmembrane region" description="Helical" evidence="7">
    <location>
        <begin position="257"/>
        <end position="277"/>
    </location>
</feature>
<protein>
    <submittedName>
        <fullName evidence="9">Carbohydrate ABC transporter permease</fullName>
    </submittedName>
</protein>
<evidence type="ECO:0000256" key="3">
    <source>
        <dbReference type="ARBA" id="ARBA00022475"/>
    </source>
</evidence>
<feature type="transmembrane region" description="Helical" evidence="7">
    <location>
        <begin position="73"/>
        <end position="96"/>
    </location>
</feature>
<dbReference type="PROSITE" id="PS50928">
    <property type="entry name" value="ABC_TM1"/>
    <property type="match status" value="1"/>
</dbReference>
<dbReference type="CDD" id="cd06261">
    <property type="entry name" value="TM_PBP2"/>
    <property type="match status" value="1"/>
</dbReference>
<keyword evidence="3" id="KW-1003">Cell membrane</keyword>
<reference evidence="9 10" key="1">
    <citation type="submission" date="2019-08" db="EMBL/GenBank/DDBJ databases">
        <title>In-depth cultivation of the pig gut microbiome towards novel bacterial diversity and tailored functional studies.</title>
        <authorList>
            <person name="Wylensek D."/>
            <person name="Hitch T.C.A."/>
            <person name="Clavel T."/>
        </authorList>
    </citation>
    <scope>NUCLEOTIDE SEQUENCE [LARGE SCALE GENOMIC DNA]</scope>
    <source>
        <strain evidence="9 10">WCA-389-WT-23B</strain>
    </source>
</reference>
<feature type="transmembrane region" description="Helical" evidence="7">
    <location>
        <begin position="139"/>
        <end position="160"/>
    </location>
</feature>
<feature type="transmembrane region" description="Helical" evidence="7">
    <location>
        <begin position="181"/>
        <end position="203"/>
    </location>
</feature>
<dbReference type="InterPro" id="IPR035906">
    <property type="entry name" value="MetI-like_sf"/>
</dbReference>
<dbReference type="GO" id="GO:0055085">
    <property type="term" value="P:transmembrane transport"/>
    <property type="evidence" value="ECO:0007669"/>
    <property type="project" value="InterPro"/>
</dbReference>
<comment type="similarity">
    <text evidence="7">Belongs to the binding-protein-dependent transport system permease family.</text>
</comment>
<feature type="domain" description="ABC transmembrane type-1" evidence="8">
    <location>
        <begin position="73"/>
        <end position="276"/>
    </location>
</feature>
<comment type="subcellular location">
    <subcellularLocation>
        <location evidence="1 7">Cell membrane</location>
        <topology evidence="1 7">Multi-pass membrane protein</topology>
    </subcellularLocation>
</comment>
<evidence type="ECO:0000313" key="10">
    <source>
        <dbReference type="Proteomes" id="UP000436047"/>
    </source>
</evidence>
<evidence type="ECO:0000256" key="5">
    <source>
        <dbReference type="ARBA" id="ARBA00022989"/>
    </source>
</evidence>
<dbReference type="GeneID" id="86053298"/>
<feature type="transmembrane region" description="Helical" evidence="7">
    <location>
        <begin position="108"/>
        <end position="127"/>
    </location>
</feature>
<dbReference type="PANTHER" id="PTHR43744">
    <property type="entry name" value="ABC TRANSPORTER PERMEASE PROTEIN MG189-RELATED-RELATED"/>
    <property type="match status" value="1"/>
</dbReference>
<dbReference type="EMBL" id="VUMI01000012">
    <property type="protein sequence ID" value="MSS88530.1"/>
    <property type="molecule type" value="Genomic_DNA"/>
</dbReference>
<evidence type="ECO:0000256" key="2">
    <source>
        <dbReference type="ARBA" id="ARBA00022448"/>
    </source>
</evidence>
<keyword evidence="2 7" id="KW-0813">Transport</keyword>
<keyword evidence="10" id="KW-1185">Reference proteome</keyword>
<dbReference type="SUPFAM" id="SSF161098">
    <property type="entry name" value="MetI-like"/>
    <property type="match status" value="1"/>
</dbReference>
<keyword evidence="6 7" id="KW-0472">Membrane</keyword>
<accession>A0A6N7WGH1</accession>
<proteinExistence type="inferred from homology"/>
<dbReference type="RefSeq" id="WP_154464413.1">
    <property type="nucleotide sequence ID" value="NZ_JAXDZL010000138.1"/>
</dbReference>
<name>A0A6N7WGH1_9FIRM</name>
<evidence type="ECO:0000313" key="9">
    <source>
        <dbReference type="EMBL" id="MSS88530.1"/>
    </source>
</evidence>
<feature type="transmembrane region" description="Helical" evidence="7">
    <location>
        <begin position="12"/>
        <end position="33"/>
    </location>
</feature>
<dbReference type="InterPro" id="IPR000515">
    <property type="entry name" value="MetI-like"/>
</dbReference>
<evidence type="ECO:0000259" key="8">
    <source>
        <dbReference type="PROSITE" id="PS50928"/>
    </source>
</evidence>